<keyword evidence="5" id="KW-1185">Reference proteome</keyword>
<dbReference type="InterPro" id="IPR001638">
    <property type="entry name" value="Solute-binding_3/MltF_N"/>
</dbReference>
<feature type="domain" description="Solute-binding protein family 3/N-terminal" evidence="3">
    <location>
        <begin position="52"/>
        <end position="270"/>
    </location>
</feature>
<feature type="signal peptide" evidence="2">
    <location>
        <begin position="1"/>
        <end position="25"/>
    </location>
</feature>
<sequence>MNRHIMRRLVSGLAVAVAMATSATACGSGSDGDSGSGSSGTAKDYGLVRSGTITAAVTAGDYPFVAPDATGKPVGMLVDLNNMISKRMGLKIVYKTTTVQAGLPALTSGQYDMMSVGLVATPERRKSVAFTKPIFWGQNVIVVPAGSKAKALDDFTGKRVGAGANSSQADFAQKSLTKSRLVSEATDSAGVSQLLAGNLDGMVLGSTHVSKILKEHPGKLRTALTSPQDQPGAMAVNKKLTKFLADYNKELTVLADNGTFLKLYQKYFPDLPYPTQMYKFWPSIQKQVEAQGEKTS</sequence>
<dbReference type="PANTHER" id="PTHR35936">
    <property type="entry name" value="MEMBRANE-BOUND LYTIC MUREIN TRANSGLYCOSYLASE F"/>
    <property type="match status" value="1"/>
</dbReference>
<evidence type="ECO:0000256" key="1">
    <source>
        <dbReference type="ARBA" id="ARBA00022729"/>
    </source>
</evidence>
<organism evidence="4 5">
    <name type="scientific">Streptomyces sulfonofaciens</name>
    <dbReference type="NCBI Taxonomy" id="68272"/>
    <lineage>
        <taxon>Bacteria</taxon>
        <taxon>Bacillati</taxon>
        <taxon>Actinomycetota</taxon>
        <taxon>Actinomycetes</taxon>
        <taxon>Kitasatosporales</taxon>
        <taxon>Streptomycetaceae</taxon>
        <taxon>Streptomyces</taxon>
    </lineage>
</organism>
<proteinExistence type="predicted"/>
<gene>
    <name evidence="4" type="ORF">GCM10018793_06190</name>
</gene>
<protein>
    <recommendedName>
        <fullName evidence="3">Solute-binding protein family 3/N-terminal domain-containing protein</fullName>
    </recommendedName>
</protein>
<dbReference type="SUPFAM" id="SSF53850">
    <property type="entry name" value="Periplasmic binding protein-like II"/>
    <property type="match status" value="1"/>
</dbReference>
<dbReference type="Proteomes" id="UP000603708">
    <property type="component" value="Unassembled WGS sequence"/>
</dbReference>
<evidence type="ECO:0000313" key="5">
    <source>
        <dbReference type="Proteomes" id="UP000603708"/>
    </source>
</evidence>
<evidence type="ECO:0000259" key="3">
    <source>
        <dbReference type="SMART" id="SM00062"/>
    </source>
</evidence>
<keyword evidence="1 2" id="KW-0732">Signal</keyword>
<dbReference type="PROSITE" id="PS51257">
    <property type="entry name" value="PROKAR_LIPOPROTEIN"/>
    <property type="match status" value="1"/>
</dbReference>
<reference evidence="4" key="2">
    <citation type="submission" date="2020-09" db="EMBL/GenBank/DDBJ databases">
        <authorList>
            <person name="Sun Q."/>
            <person name="Ohkuma M."/>
        </authorList>
    </citation>
    <scope>NUCLEOTIDE SEQUENCE</scope>
    <source>
        <strain evidence="4">JCM 5069</strain>
    </source>
</reference>
<reference evidence="4" key="1">
    <citation type="journal article" date="2014" name="Int. J. Syst. Evol. Microbiol.">
        <title>Complete genome sequence of Corynebacterium casei LMG S-19264T (=DSM 44701T), isolated from a smear-ripened cheese.</title>
        <authorList>
            <consortium name="US DOE Joint Genome Institute (JGI-PGF)"/>
            <person name="Walter F."/>
            <person name="Albersmeier A."/>
            <person name="Kalinowski J."/>
            <person name="Ruckert C."/>
        </authorList>
    </citation>
    <scope>NUCLEOTIDE SEQUENCE</scope>
    <source>
        <strain evidence="4">JCM 5069</strain>
    </source>
</reference>
<dbReference type="EMBL" id="BNCD01000002">
    <property type="protein sequence ID" value="GHH71277.1"/>
    <property type="molecule type" value="Genomic_DNA"/>
</dbReference>
<evidence type="ECO:0000256" key="2">
    <source>
        <dbReference type="SAM" id="SignalP"/>
    </source>
</evidence>
<accession>A0A919KT02</accession>
<dbReference type="CDD" id="cd13530">
    <property type="entry name" value="PBP2_peptides_like"/>
    <property type="match status" value="1"/>
</dbReference>
<dbReference type="PANTHER" id="PTHR35936:SF17">
    <property type="entry name" value="ARGININE-BINDING EXTRACELLULAR PROTEIN ARTP"/>
    <property type="match status" value="1"/>
</dbReference>
<evidence type="ECO:0000313" key="4">
    <source>
        <dbReference type="EMBL" id="GHH71277.1"/>
    </source>
</evidence>
<dbReference type="SMART" id="SM00062">
    <property type="entry name" value="PBPb"/>
    <property type="match status" value="1"/>
</dbReference>
<dbReference type="Pfam" id="PF00497">
    <property type="entry name" value="SBP_bac_3"/>
    <property type="match status" value="1"/>
</dbReference>
<name>A0A919KT02_9ACTN</name>
<dbReference type="AlphaFoldDB" id="A0A919KT02"/>
<dbReference type="Gene3D" id="3.40.190.10">
    <property type="entry name" value="Periplasmic binding protein-like II"/>
    <property type="match status" value="2"/>
</dbReference>
<dbReference type="RefSeq" id="WP_189929317.1">
    <property type="nucleotide sequence ID" value="NZ_BNCD01000002.1"/>
</dbReference>
<comment type="caution">
    <text evidence="4">The sequence shown here is derived from an EMBL/GenBank/DDBJ whole genome shotgun (WGS) entry which is preliminary data.</text>
</comment>
<feature type="chain" id="PRO_5037869852" description="Solute-binding protein family 3/N-terminal domain-containing protein" evidence="2">
    <location>
        <begin position="26"/>
        <end position="296"/>
    </location>
</feature>